<dbReference type="RefSeq" id="WP_191809576.1">
    <property type="nucleotide sequence ID" value="NZ_JACSPV010000002.1"/>
</dbReference>
<sequence>MKTAVLFGARQSFGFELCSVLLEKGYEVFAIDHQDWITDQQEENWLLIGRNANVRYRELSNEKEFIHQTLMEEECLYIIPTIDYFNRCNTNVREQLLAQLQGFLEHKNIKECLLLIHPHATERKQSSFAGKLVTLIELLKQMHHVQEFCLSDILCEEKTSAPENETWDNTGENMVALDKGYISNATKKVLRYMEQKKLLENDS</sequence>
<evidence type="ECO:0000313" key="1">
    <source>
        <dbReference type="EMBL" id="MBD8003839.1"/>
    </source>
</evidence>
<accession>A0ABR8VGD4</accession>
<gene>
    <name evidence="1" type="ORF">H9631_01990</name>
</gene>
<reference evidence="1 2" key="1">
    <citation type="submission" date="2020-08" db="EMBL/GenBank/DDBJ databases">
        <title>A Genomic Blueprint of the Chicken Gut Microbiome.</title>
        <authorList>
            <person name="Gilroy R."/>
            <person name="Ravi A."/>
            <person name="Getino M."/>
            <person name="Pursley I."/>
            <person name="Horton D.L."/>
            <person name="Alikhan N.-F."/>
            <person name="Baker D."/>
            <person name="Gharbi K."/>
            <person name="Hall N."/>
            <person name="Watson M."/>
            <person name="Adriaenssens E.M."/>
            <person name="Foster-Nyarko E."/>
            <person name="Jarju S."/>
            <person name="Secka A."/>
            <person name="Antonio M."/>
            <person name="Oren A."/>
            <person name="Chaudhuri R."/>
            <person name="La Ragione R.M."/>
            <person name="Hildebrand F."/>
            <person name="Pallen M.J."/>
        </authorList>
    </citation>
    <scope>NUCLEOTIDE SEQUENCE [LARGE SCALE GENOMIC DNA]</scope>
    <source>
        <strain evidence="1 2">Sa1BUA2</strain>
    </source>
</reference>
<protein>
    <submittedName>
        <fullName evidence="1">Uncharacterized protein</fullName>
    </submittedName>
</protein>
<dbReference type="Proteomes" id="UP000648182">
    <property type="component" value="Unassembled WGS sequence"/>
</dbReference>
<organism evidence="1 2">
    <name type="scientific">Bacillus norwichensis</name>
    <dbReference type="NCBI Taxonomy" id="2762217"/>
    <lineage>
        <taxon>Bacteria</taxon>
        <taxon>Bacillati</taxon>
        <taxon>Bacillota</taxon>
        <taxon>Bacilli</taxon>
        <taxon>Bacillales</taxon>
        <taxon>Bacillaceae</taxon>
        <taxon>Bacillus</taxon>
    </lineage>
</organism>
<name>A0ABR8VGD4_9BACI</name>
<dbReference type="EMBL" id="JACSPV010000002">
    <property type="protein sequence ID" value="MBD8003839.1"/>
    <property type="molecule type" value="Genomic_DNA"/>
</dbReference>
<evidence type="ECO:0000313" key="2">
    <source>
        <dbReference type="Proteomes" id="UP000648182"/>
    </source>
</evidence>
<comment type="caution">
    <text evidence="1">The sequence shown here is derived from an EMBL/GenBank/DDBJ whole genome shotgun (WGS) entry which is preliminary data.</text>
</comment>
<keyword evidence="2" id="KW-1185">Reference proteome</keyword>
<proteinExistence type="predicted"/>